<reference evidence="2 3" key="1">
    <citation type="submission" date="2024-06" db="EMBL/GenBank/DDBJ databases">
        <title>A chromosome level genome sequence of Diviner's sage (Salvia divinorum).</title>
        <authorList>
            <person name="Ford S.A."/>
            <person name="Ro D.-K."/>
            <person name="Ness R.W."/>
            <person name="Phillips M.A."/>
        </authorList>
    </citation>
    <scope>NUCLEOTIDE SEQUENCE [LARGE SCALE GENOMIC DNA]</scope>
    <source>
        <strain evidence="2">SAF-2024a</strain>
        <tissue evidence="2">Leaf</tissue>
    </source>
</reference>
<organism evidence="2 3">
    <name type="scientific">Salvia divinorum</name>
    <name type="common">Maria pastora</name>
    <name type="synonym">Diviner's sage</name>
    <dbReference type="NCBI Taxonomy" id="28513"/>
    <lineage>
        <taxon>Eukaryota</taxon>
        <taxon>Viridiplantae</taxon>
        <taxon>Streptophyta</taxon>
        <taxon>Embryophyta</taxon>
        <taxon>Tracheophyta</taxon>
        <taxon>Spermatophyta</taxon>
        <taxon>Magnoliopsida</taxon>
        <taxon>eudicotyledons</taxon>
        <taxon>Gunneridae</taxon>
        <taxon>Pentapetalae</taxon>
        <taxon>asterids</taxon>
        <taxon>lamiids</taxon>
        <taxon>Lamiales</taxon>
        <taxon>Lamiaceae</taxon>
        <taxon>Nepetoideae</taxon>
        <taxon>Mentheae</taxon>
        <taxon>Salviinae</taxon>
        <taxon>Salvia</taxon>
        <taxon>Salvia subgen. Calosphace</taxon>
    </lineage>
</organism>
<name>A0ABD1H2I4_SALDI</name>
<protein>
    <submittedName>
        <fullName evidence="2">Uncharacterized protein</fullName>
    </submittedName>
</protein>
<keyword evidence="3" id="KW-1185">Reference proteome</keyword>
<evidence type="ECO:0000313" key="3">
    <source>
        <dbReference type="Proteomes" id="UP001567538"/>
    </source>
</evidence>
<proteinExistence type="predicted"/>
<gene>
    <name evidence="2" type="ORF">AAHA92_17601</name>
</gene>
<feature type="region of interest" description="Disordered" evidence="1">
    <location>
        <begin position="61"/>
        <end position="85"/>
    </location>
</feature>
<sequence length="85" mass="9792">MDVDHCKKPSFLKCFSLTKNMDSIRLPPEWVSEHGDELPYECSLVMPNDVQWTLTISWTMMDTSDDEEPSENVGDSLSDEDDYIT</sequence>
<accession>A0ABD1H2I4</accession>
<dbReference type="AlphaFoldDB" id="A0ABD1H2I4"/>
<dbReference type="EMBL" id="JBEAFC010000007">
    <property type="protein sequence ID" value="KAL1549503.1"/>
    <property type="molecule type" value="Genomic_DNA"/>
</dbReference>
<evidence type="ECO:0000256" key="1">
    <source>
        <dbReference type="SAM" id="MobiDB-lite"/>
    </source>
</evidence>
<dbReference type="Proteomes" id="UP001567538">
    <property type="component" value="Unassembled WGS sequence"/>
</dbReference>
<comment type="caution">
    <text evidence="2">The sequence shown here is derived from an EMBL/GenBank/DDBJ whole genome shotgun (WGS) entry which is preliminary data.</text>
</comment>
<evidence type="ECO:0000313" key="2">
    <source>
        <dbReference type="EMBL" id="KAL1549503.1"/>
    </source>
</evidence>